<evidence type="ECO:0000313" key="2">
    <source>
        <dbReference type="EMBL" id="AIY31265.1"/>
    </source>
</evidence>
<feature type="compositionally biased region" description="Basic and acidic residues" evidence="1">
    <location>
        <begin position="27"/>
        <end position="43"/>
    </location>
</feature>
<feature type="region of interest" description="Disordered" evidence="1">
    <location>
        <begin position="1"/>
        <end position="43"/>
    </location>
</feature>
<dbReference type="EMBL" id="KM573779">
    <property type="protein sequence ID" value="AIY31265.1"/>
    <property type="molecule type" value="Genomic_RNA"/>
</dbReference>
<accession>A0A0A1EJA1</accession>
<dbReference type="Gene3D" id="1.20.140.120">
    <property type="match status" value="2"/>
</dbReference>
<dbReference type="InterPro" id="IPR049178">
    <property type="entry name" value="CP_picobirnavirus_sf"/>
</dbReference>
<evidence type="ECO:0000256" key="1">
    <source>
        <dbReference type="SAM" id="MobiDB-lite"/>
    </source>
</evidence>
<sequence length="516" mass="58323">MAKRNNGKRSHSRVAQNTESKKKRAPRGKDSRSYRKDDFDDNTRGHYSNDPAWYAMSPQMLIDAASINYSNALGSTDWPHFGEQYEYDTKEAFPGIMAIKTVALPGVSKDNSSPVNVAARNIYSFVRHKNSGHSNYDSPDLMMYILAMDSLYSMWAWLVRAYGVMHSYAVYNKYYAEAIFSSMGLDWNDFQYRAADFRTFINMFAHKLSKVCCPTSLSFITRHVWMYSHLWVDSPSKKAQTYLYVPEAFWVFDETNSITQRGALVYHELSAGMAFDEVVDMCNTALARIIESEDMMIMSGDILKAFGEDHIMALGTIPEDFMVVPACDPAVCSQIQNCFLVGQVNQFVITQNDDNAIICEPILNGSHFVPGYLHLNLRVDSPTPADTMVATRLMPYVVKGEERNQILSCGSDIATAAWIYRYVQRGGKWTLIQDSCYSMLDVDAEDPDSAVRTLIDMEKFDWHPTQYVVSTNGLELGISGDVDNYTTISKRTLEDMHNLALISQFGCPSMGPFAIK</sequence>
<organism evidence="2">
    <name type="scientific">Dromedary picobirnavirus</name>
    <dbReference type="NCBI Taxonomy" id="1574421"/>
    <lineage>
        <taxon>Viruses</taxon>
        <taxon>Riboviria</taxon>
        <taxon>Orthornavirae</taxon>
        <taxon>Pisuviricota</taxon>
        <taxon>Duplopiviricetes</taxon>
        <taxon>Durnavirales</taxon>
        <taxon>Picobirnaviridae</taxon>
        <taxon>Orthopicobirnavirus</taxon>
    </lineage>
</organism>
<reference evidence="2" key="1">
    <citation type="journal article" date="2014" name="Virology">
        <title>Metagenomic analysis of viromes of dromedary camel fecal samples reveals large number and high diversity of circoviruses and picobirnaviruses.</title>
        <authorList>
            <person name="Woo P.C.Y."/>
            <person name="Lau S.K.P."/>
            <person name="Teng J.L.L."/>
            <person name="Tsang A.K.L."/>
            <person name="Joseph M."/>
            <person name="Wong E.Y.M."/>
            <person name="Tang Y."/>
            <person name="Sivakumar S."/>
            <person name="Bai R."/>
            <person name="Wernery R."/>
            <person name="Wernery U."/>
            <person name="Yuen K.-Y."/>
        </authorList>
    </citation>
    <scope>NUCLEOTIDE SEQUENCE</scope>
    <source>
        <strain evidence="2">C1591</strain>
    </source>
</reference>
<feature type="compositionally biased region" description="Basic residues" evidence="1">
    <location>
        <begin position="1"/>
        <end position="12"/>
    </location>
</feature>
<protein>
    <submittedName>
        <fullName evidence="2">Capsid protein</fullName>
    </submittedName>
</protein>
<proteinExistence type="predicted"/>
<dbReference type="InterPro" id="IPR048835">
    <property type="entry name" value="CP_picobirnavirus"/>
</dbReference>
<name>A0A0A1EJA1_9VIRU</name>
<dbReference type="Pfam" id="PF20816">
    <property type="entry name" value="PBV_CP"/>
    <property type="match status" value="1"/>
</dbReference>